<keyword evidence="7" id="KW-0630">Potassium</keyword>
<sequence>MQDLLLLLMFVSVGMLISASLVYFAERHEQNDFSSIPKCFWWAVITMTTVGYGDMSPVTPWGYVVGSVTSIAGVLMVGFAVPVLVNNFIMYYSHTTSTMQRDKQHKASMVRGGAGFNFGMLGTFGKTVLSSTAGAGQDETRDVRRNSAVANSNKLKTDAASSAHKDSNDNETSRARTPSGEELVVKL</sequence>
<dbReference type="SUPFAM" id="SSF81324">
    <property type="entry name" value="Voltage-gated potassium channels"/>
    <property type="match status" value="1"/>
</dbReference>
<dbReference type="EMBL" id="BLXT01000273">
    <property type="protein sequence ID" value="GFN75456.1"/>
    <property type="molecule type" value="Genomic_DNA"/>
</dbReference>
<dbReference type="GO" id="GO:0005249">
    <property type="term" value="F:voltage-gated potassium channel activity"/>
    <property type="evidence" value="ECO:0007669"/>
    <property type="project" value="InterPro"/>
</dbReference>
<dbReference type="GO" id="GO:0008076">
    <property type="term" value="C:voltage-gated potassium channel complex"/>
    <property type="evidence" value="ECO:0007669"/>
    <property type="project" value="InterPro"/>
</dbReference>
<keyword evidence="2" id="KW-0813">Transport</keyword>
<feature type="transmembrane region" description="Helical" evidence="13">
    <location>
        <begin position="36"/>
        <end position="55"/>
    </location>
</feature>
<evidence type="ECO:0000313" key="16">
    <source>
        <dbReference type="Proteomes" id="UP000735302"/>
    </source>
</evidence>
<evidence type="ECO:0000256" key="4">
    <source>
        <dbReference type="ARBA" id="ARBA00022692"/>
    </source>
</evidence>
<organism evidence="15 16">
    <name type="scientific">Plakobranchus ocellatus</name>
    <dbReference type="NCBI Taxonomy" id="259542"/>
    <lineage>
        <taxon>Eukaryota</taxon>
        <taxon>Metazoa</taxon>
        <taxon>Spiralia</taxon>
        <taxon>Lophotrochozoa</taxon>
        <taxon>Mollusca</taxon>
        <taxon>Gastropoda</taxon>
        <taxon>Heterobranchia</taxon>
        <taxon>Euthyneura</taxon>
        <taxon>Panpulmonata</taxon>
        <taxon>Sacoglossa</taxon>
        <taxon>Placobranchoidea</taxon>
        <taxon>Plakobranchidae</taxon>
        <taxon>Plakobranchus</taxon>
    </lineage>
</organism>
<evidence type="ECO:0000256" key="6">
    <source>
        <dbReference type="ARBA" id="ARBA00022882"/>
    </source>
</evidence>
<feature type="region of interest" description="Disordered" evidence="12">
    <location>
        <begin position="133"/>
        <end position="187"/>
    </location>
</feature>
<dbReference type="Gene3D" id="1.10.287.70">
    <property type="match status" value="1"/>
</dbReference>
<feature type="transmembrane region" description="Helical" evidence="13">
    <location>
        <begin position="61"/>
        <end position="85"/>
    </location>
</feature>
<evidence type="ECO:0000256" key="7">
    <source>
        <dbReference type="ARBA" id="ARBA00022958"/>
    </source>
</evidence>
<evidence type="ECO:0000256" key="5">
    <source>
        <dbReference type="ARBA" id="ARBA00022826"/>
    </source>
</evidence>
<name>A0AAV3Y041_9GAST</name>
<evidence type="ECO:0000259" key="14">
    <source>
        <dbReference type="Pfam" id="PF07885"/>
    </source>
</evidence>
<evidence type="ECO:0000256" key="8">
    <source>
        <dbReference type="ARBA" id="ARBA00022989"/>
    </source>
</evidence>
<keyword evidence="9" id="KW-0406">Ion transport</keyword>
<comment type="subcellular location">
    <subcellularLocation>
        <location evidence="1">Membrane</location>
        <topology evidence="1">Multi-pass membrane protein</topology>
    </subcellularLocation>
</comment>
<keyword evidence="3" id="KW-0633">Potassium transport</keyword>
<evidence type="ECO:0000256" key="11">
    <source>
        <dbReference type="ARBA" id="ARBA00023303"/>
    </source>
</evidence>
<evidence type="ECO:0000256" key="1">
    <source>
        <dbReference type="ARBA" id="ARBA00004141"/>
    </source>
</evidence>
<keyword evidence="6" id="KW-0851">Voltage-gated channel</keyword>
<reference evidence="15 16" key="1">
    <citation type="journal article" date="2021" name="Elife">
        <title>Chloroplast acquisition without the gene transfer in kleptoplastic sea slugs, Plakobranchus ocellatus.</title>
        <authorList>
            <person name="Maeda T."/>
            <person name="Takahashi S."/>
            <person name="Yoshida T."/>
            <person name="Shimamura S."/>
            <person name="Takaki Y."/>
            <person name="Nagai Y."/>
            <person name="Toyoda A."/>
            <person name="Suzuki Y."/>
            <person name="Arimoto A."/>
            <person name="Ishii H."/>
            <person name="Satoh N."/>
            <person name="Nishiyama T."/>
            <person name="Hasebe M."/>
            <person name="Maruyama T."/>
            <person name="Minagawa J."/>
            <person name="Obokata J."/>
            <person name="Shigenobu S."/>
        </authorList>
    </citation>
    <scope>NUCLEOTIDE SEQUENCE [LARGE SCALE GENOMIC DNA]</scope>
</reference>
<dbReference type="PRINTS" id="PR00169">
    <property type="entry name" value="KCHANNEL"/>
</dbReference>
<evidence type="ECO:0000256" key="9">
    <source>
        <dbReference type="ARBA" id="ARBA00023065"/>
    </source>
</evidence>
<accession>A0AAV3Y041</accession>
<dbReference type="GO" id="GO:0001508">
    <property type="term" value="P:action potential"/>
    <property type="evidence" value="ECO:0007669"/>
    <property type="project" value="TreeGrafter"/>
</dbReference>
<dbReference type="FunFam" id="1.10.287.70:FF:000002">
    <property type="entry name" value="Potassium voltage-gated channel subfamily a member"/>
    <property type="match status" value="1"/>
</dbReference>
<gene>
    <name evidence="15" type="ORF">PoB_000196200</name>
</gene>
<comment type="caution">
    <text evidence="15">The sequence shown here is derived from an EMBL/GenBank/DDBJ whole genome shotgun (WGS) entry which is preliminary data.</text>
</comment>
<dbReference type="InterPro" id="IPR013099">
    <property type="entry name" value="K_chnl_dom"/>
</dbReference>
<feature type="transmembrane region" description="Helical" evidence="13">
    <location>
        <begin position="6"/>
        <end position="24"/>
    </location>
</feature>
<dbReference type="PANTHER" id="PTHR11537">
    <property type="entry name" value="VOLTAGE-GATED POTASSIUM CHANNEL"/>
    <property type="match status" value="1"/>
</dbReference>
<feature type="compositionally biased region" description="Basic and acidic residues" evidence="12">
    <location>
        <begin position="163"/>
        <end position="174"/>
    </location>
</feature>
<keyword evidence="5" id="KW-0631">Potassium channel</keyword>
<evidence type="ECO:0000313" key="15">
    <source>
        <dbReference type="EMBL" id="GFN75456.1"/>
    </source>
</evidence>
<keyword evidence="8 13" id="KW-1133">Transmembrane helix</keyword>
<evidence type="ECO:0000256" key="2">
    <source>
        <dbReference type="ARBA" id="ARBA00022448"/>
    </source>
</evidence>
<keyword evidence="10 13" id="KW-0472">Membrane</keyword>
<dbReference type="Proteomes" id="UP000735302">
    <property type="component" value="Unassembled WGS sequence"/>
</dbReference>
<evidence type="ECO:0000256" key="3">
    <source>
        <dbReference type="ARBA" id="ARBA00022538"/>
    </source>
</evidence>
<dbReference type="AlphaFoldDB" id="A0AAV3Y041"/>
<dbReference type="PANTHER" id="PTHR11537:SF254">
    <property type="entry name" value="POTASSIUM VOLTAGE-GATED CHANNEL PROTEIN SHAB"/>
    <property type="match status" value="1"/>
</dbReference>
<evidence type="ECO:0000256" key="12">
    <source>
        <dbReference type="SAM" id="MobiDB-lite"/>
    </source>
</evidence>
<protein>
    <submittedName>
        <fullName evidence="15">Voltage-gated potassium channel</fullName>
    </submittedName>
</protein>
<dbReference type="Pfam" id="PF07885">
    <property type="entry name" value="Ion_trans_2"/>
    <property type="match status" value="1"/>
</dbReference>
<evidence type="ECO:0000256" key="13">
    <source>
        <dbReference type="SAM" id="Phobius"/>
    </source>
</evidence>
<proteinExistence type="predicted"/>
<keyword evidence="11 15" id="KW-0407">Ion channel</keyword>
<feature type="domain" description="Potassium channel" evidence="14">
    <location>
        <begin position="13"/>
        <end position="86"/>
    </location>
</feature>
<keyword evidence="4 13" id="KW-0812">Transmembrane</keyword>
<evidence type="ECO:0000256" key="10">
    <source>
        <dbReference type="ARBA" id="ARBA00023136"/>
    </source>
</evidence>
<dbReference type="InterPro" id="IPR028325">
    <property type="entry name" value="VG_K_chnl"/>
</dbReference>
<keyword evidence="16" id="KW-1185">Reference proteome</keyword>